<protein>
    <submittedName>
        <fullName evidence="2">8781_t:CDS:1</fullName>
    </submittedName>
</protein>
<comment type="caution">
    <text evidence="2">The sequence shown here is derived from an EMBL/GenBank/DDBJ whole genome shotgun (WGS) entry which is preliminary data.</text>
</comment>
<dbReference type="AlphaFoldDB" id="A0A9W4T9C7"/>
<dbReference type="GO" id="GO:0016788">
    <property type="term" value="F:hydrolase activity, acting on ester bonds"/>
    <property type="evidence" value="ECO:0007669"/>
    <property type="project" value="InterPro"/>
</dbReference>
<dbReference type="SMART" id="SM00507">
    <property type="entry name" value="HNHc"/>
    <property type="match status" value="2"/>
</dbReference>
<evidence type="ECO:0000259" key="1">
    <source>
        <dbReference type="SMART" id="SM00507"/>
    </source>
</evidence>
<dbReference type="OrthoDB" id="447635at2759"/>
<name>A0A9W4T9C7_9GLOM</name>
<feature type="domain" description="HNH nuclease" evidence="1">
    <location>
        <begin position="48"/>
        <end position="96"/>
    </location>
</feature>
<keyword evidence="3" id="KW-1185">Reference proteome</keyword>
<gene>
    <name evidence="2" type="ORF">FWILDA_LOCUS18099</name>
</gene>
<accession>A0A9W4T9C7</accession>
<dbReference type="InterPro" id="IPR044925">
    <property type="entry name" value="His-Me_finger_sf"/>
</dbReference>
<reference evidence="2" key="1">
    <citation type="submission" date="2022-08" db="EMBL/GenBank/DDBJ databases">
        <authorList>
            <person name="Kallberg Y."/>
            <person name="Tangrot J."/>
            <person name="Rosling A."/>
        </authorList>
    </citation>
    <scope>NUCLEOTIDE SEQUENCE</scope>
    <source>
        <strain evidence="2">Wild A</strain>
    </source>
</reference>
<dbReference type="Gene3D" id="1.10.10.10">
    <property type="entry name" value="Winged helix-like DNA-binding domain superfamily/Winged helix DNA-binding domain"/>
    <property type="match status" value="2"/>
</dbReference>
<dbReference type="InterPro" id="IPR010902">
    <property type="entry name" value="NUMOD4"/>
</dbReference>
<dbReference type="EMBL" id="CAMKVN010016363">
    <property type="protein sequence ID" value="CAI2197481.1"/>
    <property type="molecule type" value="Genomic_DNA"/>
</dbReference>
<dbReference type="SMART" id="SM00497">
    <property type="entry name" value="IENR1"/>
    <property type="match status" value="2"/>
</dbReference>
<sequence length="333" mass="38221">MEIWLPIVGADYFISNIGRIKNKNGRISEGSIHKGHGYAQTKIGRNNKYTPVNIHRLVAEAFISNPENKPFVNHINGIKSDNRADNLEWVSPKENANRKVFPNPGRGRSRKVVQKTLDGNVIQIWDSANHAGITLNINRRNITACCRKKRNIAGEWAWIYYDDYIESDPNEEWKELEIDLEKFKVSSLGRIRLLNGMITQGSLSGRYFRVCSGYQKYMVHRIVALGFCLKEQGKNYVNHIDGNPTNNKASNLEWCTQKENMQHAVSYKLWNRYKRTVKQIFPDGSTQEFLSLKEAERATGIKSQNIGAVCKTIRPHAGGYYWEYIDSAIHNKC</sequence>
<dbReference type="Proteomes" id="UP001153678">
    <property type="component" value="Unassembled WGS sequence"/>
</dbReference>
<dbReference type="InterPro" id="IPR036388">
    <property type="entry name" value="WH-like_DNA-bd_sf"/>
</dbReference>
<evidence type="ECO:0000313" key="2">
    <source>
        <dbReference type="EMBL" id="CAI2197481.1"/>
    </source>
</evidence>
<dbReference type="Gene3D" id="3.90.75.20">
    <property type="match status" value="2"/>
</dbReference>
<dbReference type="Pfam" id="PF13392">
    <property type="entry name" value="HNH_3"/>
    <property type="match status" value="2"/>
</dbReference>
<organism evidence="2 3">
    <name type="scientific">Funneliformis geosporum</name>
    <dbReference type="NCBI Taxonomy" id="1117311"/>
    <lineage>
        <taxon>Eukaryota</taxon>
        <taxon>Fungi</taxon>
        <taxon>Fungi incertae sedis</taxon>
        <taxon>Mucoromycota</taxon>
        <taxon>Glomeromycotina</taxon>
        <taxon>Glomeromycetes</taxon>
        <taxon>Glomerales</taxon>
        <taxon>Glomeraceae</taxon>
        <taxon>Funneliformis</taxon>
    </lineage>
</organism>
<dbReference type="InterPro" id="IPR003615">
    <property type="entry name" value="HNH_nuc"/>
</dbReference>
<evidence type="ECO:0000313" key="3">
    <source>
        <dbReference type="Proteomes" id="UP001153678"/>
    </source>
</evidence>
<feature type="domain" description="HNH nuclease" evidence="1">
    <location>
        <begin position="213"/>
        <end position="261"/>
    </location>
</feature>
<dbReference type="InterPro" id="IPR003647">
    <property type="entry name" value="Intron_nuc_1_rpt"/>
</dbReference>
<dbReference type="SUPFAM" id="SSF64496">
    <property type="entry name" value="DNA-binding domain of intron-encoded endonucleases"/>
    <property type="match status" value="1"/>
</dbReference>
<dbReference type="SUPFAM" id="SSF54060">
    <property type="entry name" value="His-Me finger endonucleases"/>
    <property type="match status" value="2"/>
</dbReference>
<dbReference type="Pfam" id="PF07463">
    <property type="entry name" value="NUMOD4"/>
    <property type="match status" value="1"/>
</dbReference>
<proteinExistence type="predicted"/>